<comment type="caution">
    <text evidence="2">The sequence shown here is derived from an EMBL/GenBank/DDBJ whole genome shotgun (WGS) entry which is preliminary data.</text>
</comment>
<sequence>MALLEEHLVVKKSGLPNAGKGLYTRKPIPKGTLIVEYKGKFTTWKEVDHDEGSNGYIFFVNRNHVIDARETPEELARYANDAKGLQRVKGISNNSEYEKQGKLVFIKSLKDIPAGSEIFVSYGKEYWDTVKENMKIDKVNGKK</sequence>
<dbReference type="Pfam" id="PF00856">
    <property type="entry name" value="SET"/>
    <property type="match status" value="1"/>
</dbReference>
<dbReference type="PANTHER" id="PTHR46167:SF1">
    <property type="entry name" value="N-LYSINE METHYLTRANSFERASE KMT5A"/>
    <property type="match status" value="1"/>
</dbReference>
<dbReference type="Proteomes" id="UP000812270">
    <property type="component" value="Unassembled WGS sequence"/>
</dbReference>
<organism evidence="2 3">
    <name type="scientific">Pinibacter aurantiacus</name>
    <dbReference type="NCBI Taxonomy" id="2851599"/>
    <lineage>
        <taxon>Bacteria</taxon>
        <taxon>Pseudomonadati</taxon>
        <taxon>Bacteroidota</taxon>
        <taxon>Chitinophagia</taxon>
        <taxon>Chitinophagales</taxon>
        <taxon>Chitinophagaceae</taxon>
        <taxon>Pinibacter</taxon>
    </lineage>
</organism>
<dbReference type="GO" id="GO:0006357">
    <property type="term" value="P:regulation of transcription by RNA polymerase II"/>
    <property type="evidence" value="ECO:0007669"/>
    <property type="project" value="TreeGrafter"/>
</dbReference>
<dbReference type="EMBL" id="JAHSPG010000013">
    <property type="protein sequence ID" value="MBV4358677.1"/>
    <property type="molecule type" value="Genomic_DNA"/>
</dbReference>
<dbReference type="InterPro" id="IPR001214">
    <property type="entry name" value="SET_dom"/>
</dbReference>
<evidence type="ECO:0000259" key="1">
    <source>
        <dbReference type="PROSITE" id="PS50280"/>
    </source>
</evidence>
<protein>
    <submittedName>
        <fullName evidence="2">SET domain-containing protein</fullName>
    </submittedName>
</protein>
<dbReference type="PROSITE" id="PS50280">
    <property type="entry name" value="SET"/>
    <property type="match status" value="1"/>
</dbReference>
<gene>
    <name evidence="2" type="ORF">KTO63_16045</name>
</gene>
<feature type="domain" description="SET" evidence="1">
    <location>
        <begin position="6"/>
        <end position="123"/>
    </location>
</feature>
<dbReference type="GO" id="GO:0005700">
    <property type="term" value="C:polytene chromosome"/>
    <property type="evidence" value="ECO:0007669"/>
    <property type="project" value="TreeGrafter"/>
</dbReference>
<dbReference type="PANTHER" id="PTHR46167">
    <property type="entry name" value="N-LYSINE METHYLTRANSFERASE KMT5A"/>
    <property type="match status" value="1"/>
</dbReference>
<keyword evidence="3" id="KW-1185">Reference proteome</keyword>
<name>A0A9E2SAN6_9BACT</name>
<proteinExistence type="predicted"/>
<dbReference type="AlphaFoldDB" id="A0A9E2SAN6"/>
<evidence type="ECO:0000313" key="3">
    <source>
        <dbReference type="Proteomes" id="UP000812270"/>
    </source>
</evidence>
<reference evidence="2" key="1">
    <citation type="submission" date="2021-06" db="EMBL/GenBank/DDBJ databases">
        <authorList>
            <person name="Huq M.A."/>
        </authorList>
    </citation>
    <scope>NUCLEOTIDE SEQUENCE</scope>
    <source>
        <strain evidence="2">MAH-26</strain>
    </source>
</reference>
<dbReference type="SMART" id="SM00317">
    <property type="entry name" value="SET"/>
    <property type="match status" value="1"/>
</dbReference>
<dbReference type="GO" id="GO:0042799">
    <property type="term" value="F:histone H4K20 methyltransferase activity"/>
    <property type="evidence" value="ECO:0007669"/>
    <property type="project" value="TreeGrafter"/>
</dbReference>
<dbReference type="RefSeq" id="WP_217792401.1">
    <property type="nucleotide sequence ID" value="NZ_JAHSPG010000013.1"/>
</dbReference>
<accession>A0A9E2SAN6</accession>
<dbReference type="InterPro" id="IPR051760">
    <property type="entry name" value="KMT5A"/>
</dbReference>
<evidence type="ECO:0000313" key="2">
    <source>
        <dbReference type="EMBL" id="MBV4358677.1"/>
    </source>
</evidence>